<comment type="caution">
    <text evidence="1">The sequence shown here is derived from an EMBL/GenBank/DDBJ whole genome shotgun (WGS) entry which is preliminary data.</text>
</comment>
<reference evidence="1" key="1">
    <citation type="submission" date="2013-08" db="EMBL/GenBank/DDBJ databases">
        <authorList>
            <person name="Mendez C."/>
            <person name="Richter M."/>
            <person name="Ferrer M."/>
            <person name="Sanchez J."/>
        </authorList>
    </citation>
    <scope>NUCLEOTIDE SEQUENCE</scope>
</reference>
<sequence length="188" mass="21364">DISFVEATPRYDKKNKFAVTIELTDFSVYYTQGAAEAAIAAMKEGKSEVMCEQGQLYKVSKNKEGVVTKERLTKHWTDWVDYWAVDFDYMSRKEIIKVPVGTGLSGVATLPGLEAPQDEMALPQFEERWTGGYIFENEWQSFRTRQNRDLELATAVHTYDRPGRYTVAVKVIDIFGNDTMTLVPVNVG</sequence>
<proteinExistence type="predicted"/>
<dbReference type="CDD" id="cd00146">
    <property type="entry name" value="PKD"/>
    <property type="match status" value="1"/>
</dbReference>
<feature type="non-terminal residue" evidence="1">
    <location>
        <position position="1"/>
    </location>
</feature>
<gene>
    <name evidence="1" type="ORF">B1A_17161</name>
</gene>
<keyword evidence="1" id="KW-0489">Methyltransferase</keyword>
<dbReference type="GO" id="GO:0008168">
    <property type="term" value="F:methyltransferase activity"/>
    <property type="evidence" value="ECO:0007669"/>
    <property type="project" value="UniProtKB-KW"/>
</dbReference>
<accession>T1ACL8</accession>
<dbReference type="EMBL" id="AUZX01012614">
    <property type="protein sequence ID" value="EQD38664.1"/>
    <property type="molecule type" value="Genomic_DNA"/>
</dbReference>
<reference evidence="1" key="2">
    <citation type="journal article" date="2014" name="ISME J.">
        <title>Microbial stratification in low pH oxic and suboxic macroscopic growths along an acid mine drainage.</title>
        <authorList>
            <person name="Mendez-Garcia C."/>
            <person name="Mesa V."/>
            <person name="Sprenger R.R."/>
            <person name="Richter M."/>
            <person name="Diez M.S."/>
            <person name="Solano J."/>
            <person name="Bargiela R."/>
            <person name="Golyshina O.V."/>
            <person name="Manteca A."/>
            <person name="Ramos J.L."/>
            <person name="Gallego J.R."/>
            <person name="Llorente I."/>
            <person name="Martins Dos Santos V.A."/>
            <person name="Jensen O.N."/>
            <person name="Pelaez A.I."/>
            <person name="Sanchez J."/>
            <person name="Ferrer M."/>
        </authorList>
    </citation>
    <scope>NUCLEOTIDE SEQUENCE</scope>
</reference>
<keyword evidence="1" id="KW-0808">Transferase</keyword>
<dbReference type="AlphaFoldDB" id="T1ACL8"/>
<protein>
    <submittedName>
        <fullName evidence="1">Adenine specific DNA-methyltransferase</fullName>
    </submittedName>
</protein>
<evidence type="ECO:0000313" key="1">
    <source>
        <dbReference type="EMBL" id="EQD38664.1"/>
    </source>
</evidence>
<dbReference type="SUPFAM" id="SSF49299">
    <property type="entry name" value="PKD domain"/>
    <property type="match status" value="1"/>
</dbReference>
<dbReference type="InterPro" id="IPR035986">
    <property type="entry name" value="PKD_dom_sf"/>
</dbReference>
<name>T1ACL8_9ZZZZ</name>
<organism evidence="1">
    <name type="scientific">mine drainage metagenome</name>
    <dbReference type="NCBI Taxonomy" id="410659"/>
    <lineage>
        <taxon>unclassified sequences</taxon>
        <taxon>metagenomes</taxon>
        <taxon>ecological metagenomes</taxon>
    </lineage>
</organism>
<dbReference type="GO" id="GO:0032259">
    <property type="term" value="P:methylation"/>
    <property type="evidence" value="ECO:0007669"/>
    <property type="project" value="UniProtKB-KW"/>
</dbReference>